<dbReference type="EMBL" id="PKTG01000120">
    <property type="protein sequence ID" value="PLX16249.1"/>
    <property type="molecule type" value="Genomic_DNA"/>
</dbReference>
<dbReference type="PANTHER" id="PTHR43103">
    <property type="entry name" value="NUCLEOSIDE-DIPHOSPHATE-SUGAR EPIMERASE"/>
    <property type="match status" value="1"/>
</dbReference>
<dbReference type="EC" id="5.1.3.20" evidence="4"/>
<feature type="active site" description="Proton acceptor" evidence="4">
    <location>
        <position position="180"/>
    </location>
</feature>
<dbReference type="GO" id="GO:0008712">
    <property type="term" value="F:ADP-glyceromanno-heptose 6-epimerase activity"/>
    <property type="evidence" value="ECO:0007669"/>
    <property type="project" value="UniProtKB-UniRule"/>
</dbReference>
<feature type="binding site" evidence="4">
    <location>
        <position position="38"/>
    </location>
    <ligand>
        <name>NADP(+)</name>
        <dbReference type="ChEBI" id="CHEBI:58349"/>
    </ligand>
</feature>
<feature type="binding site" evidence="4">
    <location>
        <begin position="31"/>
        <end position="32"/>
    </location>
    <ligand>
        <name>NADP(+)</name>
        <dbReference type="ChEBI" id="CHEBI:58349"/>
    </ligand>
</feature>
<dbReference type="HAMAP" id="MF_01601">
    <property type="entry name" value="Heptose_epimerase"/>
    <property type="match status" value="1"/>
</dbReference>
<feature type="domain" description="NAD-dependent epimerase/dehydratase" evidence="5">
    <location>
        <begin position="3"/>
        <end position="245"/>
    </location>
</feature>
<feature type="active site" description="Proton acceptor" evidence="4">
    <location>
        <position position="144"/>
    </location>
</feature>
<dbReference type="Gene3D" id="3.40.50.720">
    <property type="entry name" value="NAD(P)-binding Rossmann-like Domain"/>
    <property type="match status" value="1"/>
</dbReference>
<feature type="binding site" evidence="4">
    <location>
        <position position="148"/>
    </location>
    <ligand>
        <name>NADP(+)</name>
        <dbReference type="ChEBI" id="CHEBI:58349"/>
    </ligand>
</feature>
<evidence type="ECO:0000313" key="6">
    <source>
        <dbReference type="EMBL" id="PLX16249.1"/>
    </source>
</evidence>
<feature type="binding site" evidence="4">
    <location>
        <position position="217"/>
    </location>
    <ligand>
        <name>substrate</name>
    </ligand>
</feature>
<feature type="binding site" evidence="4">
    <location>
        <begin position="10"/>
        <end position="11"/>
    </location>
    <ligand>
        <name>NADP(+)</name>
        <dbReference type="ChEBI" id="CHEBI:58349"/>
    </ligand>
</feature>
<dbReference type="InterPro" id="IPR001509">
    <property type="entry name" value="Epimerase_deHydtase"/>
</dbReference>
<sequence length="326" mass="37263">MFIITGGAGFIGSALAWKLNQLGVEEIILVDSLGESDKWKNLRALKYLDYIEKDDFLWRLFDNFIQADNITGIIHLGACSSTTEKNASYLASNNFDYSKQLALYCVENEIPFIYASSAATYGGGEKGYKDDEENVDSLRPLNMYGHSKQMFDQWAIRNGIMDRITGIKFFNVYGPNEYHKGNMASMVYKAYYQIKKDGKARLFKSGDPDYKDGEQKRDFVYIKDVVNVILQFMNNPQLTGLYNLGSGQANTWNTLIGSIFKAMKIKKNIEYVDMQEELKGKYQYFTQADMEKVKSTGVELEITPIEKAVKDYVINYLEKDNFLGDE</sequence>
<reference evidence="6 7" key="1">
    <citation type="submission" date="2017-11" db="EMBL/GenBank/DDBJ databases">
        <title>Genome-resolved metagenomics identifies genetic mobility, metabolic interactions, and unexpected diversity in perchlorate-reducing communities.</title>
        <authorList>
            <person name="Barnum T.P."/>
            <person name="Figueroa I.A."/>
            <person name="Carlstrom C.I."/>
            <person name="Lucas L.N."/>
            <person name="Engelbrektson A.L."/>
            <person name="Coates J.D."/>
        </authorList>
    </citation>
    <scope>NUCLEOTIDE SEQUENCE [LARGE SCALE GENOMIC DNA]</scope>
    <source>
        <strain evidence="6">BM706</strain>
    </source>
</reference>
<protein>
    <recommendedName>
        <fullName evidence="4">ADP-L-glycero-D-manno-heptose-6-epimerase</fullName>
        <ecNumber evidence="4">5.1.3.20</ecNumber>
    </recommendedName>
    <alternativeName>
        <fullName evidence="4">ADP-L-glycero-beta-D-manno-heptose-6-epimerase</fullName>
        <shortName evidence="4">ADP-glyceromanno-heptose 6-epimerase</shortName>
        <shortName evidence="4">ADP-hep 6-epimerase</shortName>
        <shortName evidence="4">AGME</shortName>
    </alternativeName>
</protein>
<comment type="caution">
    <text evidence="6">The sequence shown here is derived from an EMBL/GenBank/DDBJ whole genome shotgun (WGS) entry which is preliminary data.</text>
</comment>
<feature type="binding site" evidence="4">
    <location>
        <position position="182"/>
    </location>
    <ligand>
        <name>substrate</name>
    </ligand>
</feature>
<dbReference type="AlphaFoldDB" id="A0A2N5ZC73"/>
<dbReference type="GO" id="GO:0005975">
    <property type="term" value="P:carbohydrate metabolic process"/>
    <property type="evidence" value="ECO:0007669"/>
    <property type="project" value="UniProtKB-UniRule"/>
</dbReference>
<keyword evidence="1 4" id="KW-0521">NADP</keyword>
<keyword evidence="3 4" id="KW-0119">Carbohydrate metabolism</keyword>
<dbReference type="UniPathway" id="UPA00356">
    <property type="reaction ID" value="UER00440"/>
</dbReference>
<feature type="binding site" evidence="4">
    <location>
        <position position="93"/>
    </location>
    <ligand>
        <name>NADP(+)</name>
        <dbReference type="ChEBI" id="CHEBI:58349"/>
    </ligand>
</feature>
<comment type="similarity">
    <text evidence="4">Belongs to the NAD(P)-dependent epimerase/dehydratase family. HldD subfamily.</text>
</comment>
<feature type="binding site" evidence="4">
    <location>
        <begin position="76"/>
        <end position="80"/>
    </location>
    <ligand>
        <name>NADP(+)</name>
        <dbReference type="ChEBI" id="CHEBI:58349"/>
    </ligand>
</feature>
<feature type="binding site" evidence="4">
    <location>
        <position position="189"/>
    </location>
    <ligand>
        <name>substrate</name>
    </ligand>
</feature>
<keyword evidence="2 4" id="KW-0413">Isomerase</keyword>
<organism evidence="6 7">
    <name type="scientific">Muiribacterium halophilum</name>
    <dbReference type="NCBI Taxonomy" id="2053465"/>
    <lineage>
        <taxon>Bacteria</taxon>
        <taxon>Candidatus Muiribacteriota</taxon>
        <taxon>Candidatus Muiribacteriia</taxon>
        <taxon>Candidatus Muiribacteriales</taxon>
        <taxon>Candidatus Muiribacteriaceae</taxon>
        <taxon>Candidatus Muiribacterium</taxon>
    </lineage>
</organism>
<comment type="cofactor">
    <cofactor evidence="4">
        <name>NADP(+)</name>
        <dbReference type="ChEBI" id="CHEBI:58349"/>
    </cofactor>
    <text evidence="4">Binds 1 NADP(+) per subunit.</text>
</comment>
<comment type="function">
    <text evidence="4">Catalyzes the interconversion between ADP-D-glycero-beta-D-manno-heptose and ADP-L-glycero-beta-D-manno-heptose via an epimerization at carbon 6 of the heptose.</text>
</comment>
<dbReference type="Proteomes" id="UP000234857">
    <property type="component" value="Unassembled WGS sequence"/>
</dbReference>
<proteinExistence type="inferred from homology"/>
<dbReference type="GO" id="GO:0097171">
    <property type="term" value="P:ADP-L-glycero-beta-D-manno-heptose biosynthetic process"/>
    <property type="evidence" value="ECO:0007669"/>
    <property type="project" value="UniProtKB-UniPathway"/>
</dbReference>
<evidence type="ECO:0000256" key="2">
    <source>
        <dbReference type="ARBA" id="ARBA00023235"/>
    </source>
</evidence>
<accession>A0A2N5ZC73</accession>
<dbReference type="Gene3D" id="3.90.25.10">
    <property type="entry name" value="UDP-galactose 4-epimerase, domain 1"/>
    <property type="match status" value="1"/>
</dbReference>
<feature type="binding site" evidence="4">
    <location>
        <position position="180"/>
    </location>
    <ligand>
        <name>NADP(+)</name>
        <dbReference type="ChEBI" id="CHEBI:58349"/>
    </ligand>
</feature>
<dbReference type="CDD" id="cd05248">
    <property type="entry name" value="ADP_GME_SDR_e"/>
    <property type="match status" value="1"/>
</dbReference>
<evidence type="ECO:0000256" key="1">
    <source>
        <dbReference type="ARBA" id="ARBA00022857"/>
    </source>
</evidence>
<comment type="catalytic activity">
    <reaction evidence="4">
        <text>ADP-D-glycero-beta-D-manno-heptose = ADP-L-glycero-beta-D-manno-heptose</text>
        <dbReference type="Rhea" id="RHEA:17577"/>
        <dbReference type="ChEBI" id="CHEBI:59967"/>
        <dbReference type="ChEBI" id="CHEBI:61506"/>
        <dbReference type="EC" id="5.1.3.20"/>
    </reaction>
</comment>
<evidence type="ECO:0000256" key="4">
    <source>
        <dbReference type="HAMAP-Rule" id="MF_01601"/>
    </source>
</evidence>
<gene>
    <name evidence="6" type="primary">rfaD</name>
    <name evidence="4" type="synonym">hldD</name>
    <name evidence="6" type="ORF">C0601_10575</name>
</gene>
<dbReference type="InterPro" id="IPR011912">
    <property type="entry name" value="Heptose_epim"/>
</dbReference>
<evidence type="ECO:0000259" key="5">
    <source>
        <dbReference type="Pfam" id="PF01370"/>
    </source>
</evidence>
<feature type="binding site" evidence="4">
    <location>
        <begin position="203"/>
        <end position="206"/>
    </location>
    <ligand>
        <name>substrate</name>
    </ligand>
</feature>
<comment type="subunit">
    <text evidence="4">Homopentamer.</text>
</comment>
<name>A0A2N5ZC73_MUIH1</name>
<feature type="binding site" evidence="4">
    <location>
        <position position="172"/>
    </location>
    <ligand>
        <name>NADP(+)</name>
        <dbReference type="ChEBI" id="CHEBI:58349"/>
    </ligand>
</feature>
<comment type="domain">
    <text evidence="4">Contains a large N-terminal NADP-binding domain, and a smaller C-terminal substrate-binding domain.</text>
</comment>
<dbReference type="Pfam" id="PF01370">
    <property type="entry name" value="Epimerase"/>
    <property type="match status" value="1"/>
</dbReference>
<feature type="binding site" evidence="4">
    <location>
        <position position="171"/>
    </location>
    <ligand>
        <name>substrate</name>
    </ligand>
</feature>
<feature type="binding site" evidence="4">
    <location>
        <position position="53"/>
    </location>
    <ligand>
        <name>NADP(+)</name>
        <dbReference type="ChEBI" id="CHEBI:58349"/>
    </ligand>
</feature>
<dbReference type="InterPro" id="IPR036291">
    <property type="entry name" value="NAD(P)-bd_dom_sf"/>
</dbReference>
<evidence type="ECO:0000313" key="7">
    <source>
        <dbReference type="Proteomes" id="UP000234857"/>
    </source>
</evidence>
<dbReference type="PANTHER" id="PTHR43103:SF3">
    <property type="entry name" value="ADP-L-GLYCERO-D-MANNO-HEPTOSE-6-EPIMERASE"/>
    <property type="match status" value="1"/>
</dbReference>
<evidence type="ECO:0000256" key="3">
    <source>
        <dbReference type="ARBA" id="ARBA00023277"/>
    </source>
</evidence>
<feature type="binding site" evidence="4">
    <location>
        <position position="282"/>
    </location>
    <ligand>
        <name>substrate</name>
    </ligand>
</feature>
<comment type="pathway">
    <text evidence="4">Nucleotide-sugar biosynthesis; ADP-L-glycero-beta-D-manno-heptose biosynthesis; ADP-L-glycero-beta-D-manno-heptose from D-glycero-beta-D-manno-heptose 7-phosphate: step 4/4.</text>
</comment>
<dbReference type="GO" id="GO:0050661">
    <property type="term" value="F:NADP binding"/>
    <property type="evidence" value="ECO:0007669"/>
    <property type="project" value="InterPro"/>
</dbReference>
<dbReference type="SUPFAM" id="SSF51735">
    <property type="entry name" value="NAD(P)-binding Rossmann-fold domains"/>
    <property type="match status" value="1"/>
</dbReference>
<dbReference type="NCBIfam" id="TIGR02197">
    <property type="entry name" value="heptose_epim"/>
    <property type="match status" value="1"/>
</dbReference>